<dbReference type="RefSeq" id="XP_008619055.1">
    <property type="nucleotide sequence ID" value="XM_008620833.1"/>
</dbReference>
<dbReference type="InterPro" id="IPR036291">
    <property type="entry name" value="NAD(P)-bd_dom_sf"/>
</dbReference>
<dbReference type="OrthoDB" id="66400at2759"/>
<dbReference type="SUPFAM" id="SSF51735">
    <property type="entry name" value="NAD(P)-binding Rossmann-fold domains"/>
    <property type="match status" value="1"/>
</dbReference>
<feature type="domain" description="NAD-dependent epimerase/dehydratase" evidence="1">
    <location>
        <begin position="8"/>
        <end position="221"/>
    </location>
</feature>
<evidence type="ECO:0000259" key="1">
    <source>
        <dbReference type="Pfam" id="PF01370"/>
    </source>
</evidence>
<dbReference type="AlphaFoldDB" id="T0PZ37"/>
<dbReference type="STRING" id="1156394.T0PZ37"/>
<dbReference type="EMBL" id="JH767207">
    <property type="protein sequence ID" value="EQC27481.1"/>
    <property type="molecule type" value="Genomic_DNA"/>
</dbReference>
<proteinExistence type="predicted"/>
<keyword evidence="3" id="KW-1185">Reference proteome</keyword>
<dbReference type="PANTHER" id="PTHR48079:SF6">
    <property type="entry name" value="NAD(P)-BINDING DOMAIN-CONTAINING PROTEIN-RELATED"/>
    <property type="match status" value="1"/>
</dbReference>
<dbReference type="OMA" id="MINENIQ"/>
<accession>T0PZ37</accession>
<dbReference type="InterPro" id="IPR051783">
    <property type="entry name" value="NAD(P)-dependent_oxidoreduct"/>
</dbReference>
<dbReference type="VEuPathDB" id="FungiDB:SDRG_14684"/>
<dbReference type="PANTHER" id="PTHR48079">
    <property type="entry name" value="PROTEIN YEEZ"/>
    <property type="match status" value="1"/>
</dbReference>
<evidence type="ECO:0000313" key="3">
    <source>
        <dbReference type="Proteomes" id="UP000030762"/>
    </source>
</evidence>
<reference evidence="2 3" key="1">
    <citation type="submission" date="2012-04" db="EMBL/GenBank/DDBJ databases">
        <title>The Genome Sequence of Saprolegnia declina VS20.</title>
        <authorList>
            <consortium name="The Broad Institute Genome Sequencing Platform"/>
            <person name="Russ C."/>
            <person name="Nusbaum C."/>
            <person name="Tyler B."/>
            <person name="van West P."/>
            <person name="Dieguez-Uribeondo J."/>
            <person name="de Bruijn I."/>
            <person name="Tripathy S."/>
            <person name="Jiang R."/>
            <person name="Young S.K."/>
            <person name="Zeng Q."/>
            <person name="Gargeya S."/>
            <person name="Fitzgerald M."/>
            <person name="Haas B."/>
            <person name="Abouelleil A."/>
            <person name="Alvarado L."/>
            <person name="Arachchi H.M."/>
            <person name="Berlin A."/>
            <person name="Chapman S.B."/>
            <person name="Goldberg J."/>
            <person name="Griggs A."/>
            <person name="Gujja S."/>
            <person name="Hansen M."/>
            <person name="Howarth C."/>
            <person name="Imamovic A."/>
            <person name="Larimer J."/>
            <person name="McCowen C."/>
            <person name="Montmayeur A."/>
            <person name="Murphy C."/>
            <person name="Neiman D."/>
            <person name="Pearson M."/>
            <person name="Priest M."/>
            <person name="Roberts A."/>
            <person name="Saif S."/>
            <person name="Shea T."/>
            <person name="Sisk P."/>
            <person name="Sykes S."/>
            <person name="Wortman J."/>
            <person name="Nusbaum C."/>
            <person name="Birren B."/>
        </authorList>
    </citation>
    <scope>NUCLEOTIDE SEQUENCE [LARGE SCALE GENOMIC DNA]</scope>
    <source>
        <strain evidence="2 3">VS20</strain>
    </source>
</reference>
<name>T0PZ37_SAPDV</name>
<organism evidence="2 3">
    <name type="scientific">Saprolegnia diclina (strain VS20)</name>
    <dbReference type="NCBI Taxonomy" id="1156394"/>
    <lineage>
        <taxon>Eukaryota</taxon>
        <taxon>Sar</taxon>
        <taxon>Stramenopiles</taxon>
        <taxon>Oomycota</taxon>
        <taxon>Saprolegniomycetes</taxon>
        <taxon>Saprolegniales</taxon>
        <taxon>Saprolegniaceae</taxon>
        <taxon>Saprolegnia</taxon>
    </lineage>
</organism>
<dbReference type="GO" id="GO:0004029">
    <property type="term" value="F:aldehyde dehydrogenase (NAD+) activity"/>
    <property type="evidence" value="ECO:0007669"/>
    <property type="project" value="TreeGrafter"/>
</dbReference>
<dbReference type="eggNOG" id="KOG1502">
    <property type="taxonomic scope" value="Eukaryota"/>
</dbReference>
<evidence type="ECO:0000313" key="2">
    <source>
        <dbReference type="EMBL" id="EQC27481.1"/>
    </source>
</evidence>
<dbReference type="Pfam" id="PF01370">
    <property type="entry name" value="Epimerase"/>
    <property type="match status" value="1"/>
</dbReference>
<dbReference type="GO" id="GO:0005737">
    <property type="term" value="C:cytoplasm"/>
    <property type="evidence" value="ECO:0007669"/>
    <property type="project" value="TreeGrafter"/>
</dbReference>
<dbReference type="InParanoid" id="T0PZ37"/>
<dbReference type="InterPro" id="IPR001509">
    <property type="entry name" value="Epimerase_deHydtase"/>
</dbReference>
<gene>
    <name evidence="2" type="ORF">SDRG_14684</name>
</gene>
<dbReference type="Proteomes" id="UP000030762">
    <property type="component" value="Unassembled WGS sequence"/>
</dbReference>
<dbReference type="GeneID" id="19955411"/>
<sequence>MPAKKIAFVTGATGFLGRNLVDALLRDDAWHVIALHRPSSKIAPLVALGVDCVLGDIHDASSIASVLPMDVDAVFHVAANTTFWKPMHAAQWADNVDATSAMCDAALTRRAKRFVFVSSTAAYGYRNDIIDESTAQTGASAPIHYFRTKAAAEKIVRAAVARGLAAVIVNPTHILGPHDSANWARLFTLISRKKLTGIPPGAGSFSYAPFVANAIVAAADRGRVGHNYILHGPTASFQELVYTASLLLGKSETRQPLPAPLLRFVGRLNEFVALFTRREPDITYEGALAMGCDPTVQSTKAIDELGYEQLPVAESIAKTIDWLRSEKHLP</sequence>
<dbReference type="Gene3D" id="3.40.50.720">
    <property type="entry name" value="NAD(P)-binding Rossmann-like Domain"/>
    <property type="match status" value="1"/>
</dbReference>
<protein>
    <recommendedName>
        <fullName evidence="1">NAD-dependent epimerase/dehydratase domain-containing protein</fullName>
    </recommendedName>
</protein>